<evidence type="ECO:0000256" key="6">
    <source>
        <dbReference type="SAM" id="Phobius"/>
    </source>
</evidence>
<keyword evidence="7" id="KW-0732">Signal</keyword>
<sequence>MKQLRKKTAVTLLFVFLFNFFVFHQPAWAKAETTVYDAFQQDKGAANKNTDQGTISNEETRSIVPSFIKFIFSFAVIIILLLLCLKFLKANQKQIHSQGPFYAMGGHALGGNRSLQLVMIGQTLYILGIGNEVQLLRMIEPGEEQDSILQSLADDTERKQKPKLFSYKKKQTESWDQTFLSQLNHLQQSSIPINKLKD</sequence>
<dbReference type="RefSeq" id="WP_101651617.1">
    <property type="nucleotide sequence ID" value="NZ_PGVE01000095.1"/>
</dbReference>
<dbReference type="InterPro" id="IPR022781">
    <property type="entry name" value="Flagellar_biosynth_FliO"/>
</dbReference>
<feature type="transmembrane region" description="Helical" evidence="6">
    <location>
        <begin position="67"/>
        <end position="88"/>
    </location>
</feature>
<evidence type="ECO:0000256" key="4">
    <source>
        <dbReference type="ARBA" id="ARBA00022989"/>
    </source>
</evidence>
<evidence type="ECO:0000256" key="2">
    <source>
        <dbReference type="ARBA" id="ARBA00022475"/>
    </source>
</evidence>
<reference evidence="8 9" key="1">
    <citation type="submission" date="2017-11" db="EMBL/GenBank/DDBJ databases">
        <title>Comparitive Functional Genomics of Dry Heat Resistant strains isolated from the Viking Spacecraft.</title>
        <authorList>
            <person name="Seuylemezian A."/>
            <person name="Cooper K."/>
            <person name="Vaishampayan P."/>
        </authorList>
    </citation>
    <scope>NUCLEOTIDE SEQUENCE [LARGE SCALE GENOMIC DNA]</scope>
    <source>
        <strain evidence="8 9">V32-6</strain>
    </source>
</reference>
<evidence type="ECO:0000313" key="9">
    <source>
        <dbReference type="Proteomes" id="UP000234950"/>
    </source>
</evidence>
<organism evidence="8 9">
    <name type="scientific">Neobacillus cucumis</name>
    <dbReference type="NCBI Taxonomy" id="1740721"/>
    <lineage>
        <taxon>Bacteria</taxon>
        <taxon>Bacillati</taxon>
        <taxon>Bacillota</taxon>
        <taxon>Bacilli</taxon>
        <taxon>Bacillales</taxon>
        <taxon>Bacillaceae</taxon>
        <taxon>Neobacillus</taxon>
    </lineage>
</organism>
<feature type="chain" id="PRO_5038632191" description="Flagellar biosynthesis protein FliZ" evidence="7">
    <location>
        <begin position="30"/>
        <end position="198"/>
    </location>
</feature>
<feature type="signal peptide" evidence="7">
    <location>
        <begin position="1"/>
        <end position="29"/>
    </location>
</feature>
<dbReference type="GO" id="GO:0016020">
    <property type="term" value="C:membrane"/>
    <property type="evidence" value="ECO:0007669"/>
    <property type="project" value="InterPro"/>
</dbReference>
<keyword evidence="9" id="KW-1185">Reference proteome</keyword>
<evidence type="ECO:0008006" key="10">
    <source>
        <dbReference type="Google" id="ProtNLM"/>
    </source>
</evidence>
<dbReference type="Proteomes" id="UP000234950">
    <property type="component" value="Unassembled WGS sequence"/>
</dbReference>
<evidence type="ECO:0000256" key="5">
    <source>
        <dbReference type="ARBA" id="ARBA00023136"/>
    </source>
</evidence>
<evidence type="ECO:0000256" key="3">
    <source>
        <dbReference type="ARBA" id="ARBA00022692"/>
    </source>
</evidence>
<evidence type="ECO:0000256" key="1">
    <source>
        <dbReference type="ARBA" id="ARBA00004236"/>
    </source>
</evidence>
<comment type="subcellular location">
    <subcellularLocation>
        <location evidence="1">Cell membrane</location>
    </subcellularLocation>
</comment>
<protein>
    <recommendedName>
        <fullName evidence="10">Flagellar biosynthesis protein FliZ</fullName>
    </recommendedName>
</protein>
<gene>
    <name evidence="8" type="ORF">CVD27_25200</name>
</gene>
<dbReference type="EMBL" id="PGVE01000095">
    <property type="protein sequence ID" value="PLS01465.1"/>
    <property type="molecule type" value="Genomic_DNA"/>
</dbReference>
<proteinExistence type="predicted"/>
<dbReference type="OrthoDB" id="2376965at2"/>
<dbReference type="AlphaFoldDB" id="A0A2N5H7H5"/>
<evidence type="ECO:0000256" key="7">
    <source>
        <dbReference type="SAM" id="SignalP"/>
    </source>
</evidence>
<keyword evidence="2" id="KW-1003">Cell membrane</keyword>
<dbReference type="GO" id="GO:0044781">
    <property type="term" value="P:bacterial-type flagellum organization"/>
    <property type="evidence" value="ECO:0007669"/>
    <property type="project" value="InterPro"/>
</dbReference>
<keyword evidence="4 6" id="KW-1133">Transmembrane helix</keyword>
<keyword evidence="5 6" id="KW-0472">Membrane</keyword>
<accession>A0A2N5H7H5</accession>
<keyword evidence="3 6" id="KW-0812">Transmembrane</keyword>
<evidence type="ECO:0000313" key="8">
    <source>
        <dbReference type="EMBL" id="PLS01465.1"/>
    </source>
</evidence>
<name>A0A2N5H7H5_9BACI</name>
<comment type="caution">
    <text evidence="8">The sequence shown here is derived from an EMBL/GenBank/DDBJ whole genome shotgun (WGS) entry which is preliminary data.</text>
</comment>
<dbReference type="Pfam" id="PF04347">
    <property type="entry name" value="FliO"/>
    <property type="match status" value="1"/>
</dbReference>